<reference evidence="2" key="2">
    <citation type="journal article" date="2015" name="Data Brief">
        <title>Shoot transcriptome of the giant reed, Arundo donax.</title>
        <authorList>
            <person name="Barrero R.A."/>
            <person name="Guerrero F.D."/>
            <person name="Moolhuijzen P."/>
            <person name="Goolsby J.A."/>
            <person name="Tidwell J."/>
            <person name="Bellgard S.E."/>
            <person name="Bellgard M.I."/>
        </authorList>
    </citation>
    <scope>NUCLEOTIDE SEQUENCE</scope>
    <source>
        <tissue evidence="2">Shoot tissue taken approximately 20 cm above the soil surface</tissue>
    </source>
</reference>
<dbReference type="InterPro" id="IPR058922">
    <property type="entry name" value="WHD_DRP"/>
</dbReference>
<evidence type="ECO:0000313" key="2">
    <source>
        <dbReference type="EMBL" id="JAD40435.1"/>
    </source>
</evidence>
<organism evidence="2">
    <name type="scientific">Arundo donax</name>
    <name type="common">Giant reed</name>
    <name type="synonym">Donax arundinaceus</name>
    <dbReference type="NCBI Taxonomy" id="35708"/>
    <lineage>
        <taxon>Eukaryota</taxon>
        <taxon>Viridiplantae</taxon>
        <taxon>Streptophyta</taxon>
        <taxon>Embryophyta</taxon>
        <taxon>Tracheophyta</taxon>
        <taxon>Spermatophyta</taxon>
        <taxon>Magnoliopsida</taxon>
        <taxon>Liliopsida</taxon>
        <taxon>Poales</taxon>
        <taxon>Poaceae</taxon>
        <taxon>PACMAD clade</taxon>
        <taxon>Arundinoideae</taxon>
        <taxon>Arundineae</taxon>
        <taxon>Arundo</taxon>
    </lineage>
</organism>
<dbReference type="AlphaFoldDB" id="A0A0A8ZUI4"/>
<sequence>MSQGFISRDKFRNPEEIGTRYFNELHCRSFFEHSSLDNNKEACVFAAP</sequence>
<dbReference type="Pfam" id="PF23559">
    <property type="entry name" value="WHD_DRP"/>
    <property type="match status" value="1"/>
</dbReference>
<name>A0A0A8ZUI4_ARUDO</name>
<dbReference type="EMBL" id="GBRH01257460">
    <property type="protein sequence ID" value="JAD40435.1"/>
    <property type="molecule type" value="Transcribed_RNA"/>
</dbReference>
<reference evidence="2" key="1">
    <citation type="submission" date="2014-09" db="EMBL/GenBank/DDBJ databases">
        <authorList>
            <person name="Magalhaes I.L.F."/>
            <person name="Oliveira U."/>
            <person name="Santos F.R."/>
            <person name="Vidigal T.H.D.A."/>
            <person name="Brescovit A.D."/>
            <person name="Santos A.J."/>
        </authorList>
    </citation>
    <scope>NUCLEOTIDE SEQUENCE</scope>
    <source>
        <tissue evidence="2">Shoot tissue taken approximately 20 cm above the soil surface</tissue>
    </source>
</reference>
<feature type="domain" description="Disease resistance protein winged helix" evidence="1">
    <location>
        <begin position="1"/>
        <end position="44"/>
    </location>
</feature>
<protein>
    <recommendedName>
        <fullName evidence="1">Disease resistance protein winged helix domain-containing protein</fullName>
    </recommendedName>
</protein>
<proteinExistence type="predicted"/>
<accession>A0A0A8ZUI4</accession>
<evidence type="ECO:0000259" key="1">
    <source>
        <dbReference type="Pfam" id="PF23559"/>
    </source>
</evidence>